<dbReference type="AlphaFoldDB" id="A0A1D1UPG3"/>
<evidence type="ECO:0000256" key="3">
    <source>
        <dbReference type="ARBA" id="ARBA00022448"/>
    </source>
</evidence>
<gene>
    <name evidence="13" type="primary">RvY_00817</name>
    <name evidence="13" type="synonym">RvY_00817.1</name>
    <name evidence="13" type="ORF">RvY_00817-1</name>
</gene>
<evidence type="ECO:0000313" key="14">
    <source>
        <dbReference type="Proteomes" id="UP000186922"/>
    </source>
</evidence>
<dbReference type="PROSITE" id="PS00221">
    <property type="entry name" value="MIP"/>
    <property type="match status" value="1"/>
</dbReference>
<dbReference type="Pfam" id="PF00230">
    <property type="entry name" value="MIP"/>
    <property type="match status" value="1"/>
</dbReference>
<dbReference type="InterPro" id="IPR022357">
    <property type="entry name" value="MIP_CS"/>
</dbReference>
<dbReference type="SUPFAM" id="SSF81338">
    <property type="entry name" value="Aquaporin-like"/>
    <property type="match status" value="1"/>
</dbReference>
<dbReference type="FunFam" id="1.20.1080.10:FF:000064">
    <property type="entry name" value="Uncharacterized protein"/>
    <property type="match status" value="1"/>
</dbReference>
<feature type="region of interest" description="Disordered" evidence="11">
    <location>
        <begin position="309"/>
        <end position="329"/>
    </location>
</feature>
<comment type="caution">
    <text evidence="13">The sequence shown here is derived from an EMBL/GenBank/DDBJ whole genome shotgun (WGS) entry which is preliminary data.</text>
</comment>
<evidence type="ECO:0000256" key="9">
    <source>
        <dbReference type="ARBA" id="ARBA00045280"/>
    </source>
</evidence>
<keyword evidence="14" id="KW-1185">Reference proteome</keyword>
<comment type="similarity">
    <text evidence="2 10">Belongs to the MIP/aquaporin (TC 1.A.8) family.</text>
</comment>
<evidence type="ECO:0000256" key="10">
    <source>
        <dbReference type="RuleBase" id="RU000477"/>
    </source>
</evidence>
<dbReference type="STRING" id="947166.A0A1D1UPG3"/>
<comment type="subcellular location">
    <subcellularLocation>
        <location evidence="1">Cell membrane</location>
        <topology evidence="1">Multi-pass membrane protein</topology>
    </subcellularLocation>
</comment>
<evidence type="ECO:0000256" key="7">
    <source>
        <dbReference type="ARBA" id="ARBA00023016"/>
    </source>
</evidence>
<dbReference type="EMBL" id="BDGG01000001">
    <property type="protein sequence ID" value="GAU88048.1"/>
    <property type="molecule type" value="Genomic_DNA"/>
</dbReference>
<evidence type="ECO:0000256" key="6">
    <source>
        <dbReference type="ARBA" id="ARBA00022989"/>
    </source>
</evidence>
<dbReference type="OrthoDB" id="3222at2759"/>
<organism evidence="13 14">
    <name type="scientific">Ramazzottius varieornatus</name>
    <name type="common">Water bear</name>
    <name type="synonym">Tardigrade</name>
    <dbReference type="NCBI Taxonomy" id="947166"/>
    <lineage>
        <taxon>Eukaryota</taxon>
        <taxon>Metazoa</taxon>
        <taxon>Ecdysozoa</taxon>
        <taxon>Tardigrada</taxon>
        <taxon>Eutardigrada</taxon>
        <taxon>Parachela</taxon>
        <taxon>Hypsibioidea</taxon>
        <taxon>Ramazzottiidae</taxon>
        <taxon>Ramazzottius</taxon>
    </lineage>
</organism>
<dbReference type="Gene3D" id="1.20.1080.10">
    <property type="entry name" value="Glycerol uptake facilitator protein"/>
    <property type="match status" value="1"/>
</dbReference>
<keyword evidence="5 10" id="KW-0812">Transmembrane</keyword>
<dbReference type="GO" id="GO:0015250">
    <property type="term" value="F:water channel activity"/>
    <property type="evidence" value="ECO:0007669"/>
    <property type="project" value="TreeGrafter"/>
</dbReference>
<dbReference type="InterPro" id="IPR023271">
    <property type="entry name" value="Aquaporin-like"/>
</dbReference>
<dbReference type="PRINTS" id="PR00783">
    <property type="entry name" value="MINTRINSICP"/>
</dbReference>
<evidence type="ECO:0000256" key="2">
    <source>
        <dbReference type="ARBA" id="ARBA00006175"/>
    </source>
</evidence>
<keyword evidence="7" id="KW-0346">Stress response</keyword>
<sequence length="329" mass="35920">MMDEGEQEGLLGKVDRWTRVENTLARQALAEFLGTFVLIMIGNGAVAEVVLSSGTANNFFSINIAYGLAVAFGMYLSVGISGGHLNPAISVTFCCLGKLQWRRLPAYLGAQYLGCLCGSALVFGIYYDALVHLDGGRRITDPALPNATAGIWASYPQPHISWQNGFVDQIFVTCFLMIVLLALLDEYNLAPPKGTAPIVIGLLVMAIGMSFGYNCGYPINPARDLAPRIFTALAGWGDAPFSHRNYSWFWVPVVGPHFGALLGAILYQSCIGSNWPPANEGKMESVTLEMDVQPRVTFVENAAYERPRNGAKNVRSRTLRQGERYTHQS</sequence>
<evidence type="ECO:0000313" key="13">
    <source>
        <dbReference type="EMBL" id="GAU88048.1"/>
    </source>
</evidence>
<feature type="compositionally biased region" description="Basic and acidic residues" evidence="11">
    <location>
        <begin position="320"/>
        <end position="329"/>
    </location>
</feature>
<dbReference type="CDD" id="cd00333">
    <property type="entry name" value="MIP"/>
    <property type="match status" value="1"/>
</dbReference>
<dbReference type="Proteomes" id="UP000186922">
    <property type="component" value="Unassembled WGS sequence"/>
</dbReference>
<dbReference type="PANTHER" id="PTHR43829:SF9">
    <property type="entry name" value="AQUAPORIN-9"/>
    <property type="match status" value="1"/>
</dbReference>
<feature type="transmembrane region" description="Helical" evidence="12">
    <location>
        <begin position="106"/>
        <end position="127"/>
    </location>
</feature>
<reference evidence="13 14" key="1">
    <citation type="journal article" date="2016" name="Nat. Commun.">
        <title>Extremotolerant tardigrade genome and improved radiotolerance of human cultured cells by tardigrade-unique protein.</title>
        <authorList>
            <person name="Hashimoto T."/>
            <person name="Horikawa D.D."/>
            <person name="Saito Y."/>
            <person name="Kuwahara H."/>
            <person name="Kozuka-Hata H."/>
            <person name="Shin-I T."/>
            <person name="Minakuchi Y."/>
            <person name="Ohishi K."/>
            <person name="Motoyama A."/>
            <person name="Aizu T."/>
            <person name="Enomoto A."/>
            <person name="Kondo K."/>
            <person name="Tanaka S."/>
            <person name="Hara Y."/>
            <person name="Koshikawa S."/>
            <person name="Sagara H."/>
            <person name="Miura T."/>
            <person name="Yokobori S."/>
            <person name="Miyagawa K."/>
            <person name="Suzuki Y."/>
            <person name="Kubo T."/>
            <person name="Oyama M."/>
            <person name="Kohara Y."/>
            <person name="Fujiyama A."/>
            <person name="Arakawa K."/>
            <person name="Katayama T."/>
            <person name="Toyoda A."/>
            <person name="Kunieda T."/>
        </authorList>
    </citation>
    <scope>NUCLEOTIDE SEQUENCE [LARGE SCALE GENOMIC DNA]</scope>
    <source>
        <strain evidence="13 14">YOKOZUNA-1</strain>
    </source>
</reference>
<name>A0A1D1UPG3_RAMVA</name>
<evidence type="ECO:0000256" key="1">
    <source>
        <dbReference type="ARBA" id="ARBA00004651"/>
    </source>
</evidence>
<feature type="transmembrane region" description="Helical" evidence="12">
    <location>
        <begin position="59"/>
        <end position="78"/>
    </location>
</feature>
<feature type="transmembrane region" description="Helical" evidence="12">
    <location>
        <begin position="28"/>
        <end position="47"/>
    </location>
</feature>
<dbReference type="InterPro" id="IPR000425">
    <property type="entry name" value="MIP"/>
</dbReference>
<feature type="transmembrane region" description="Helical" evidence="12">
    <location>
        <begin position="248"/>
        <end position="267"/>
    </location>
</feature>
<evidence type="ECO:0000256" key="12">
    <source>
        <dbReference type="SAM" id="Phobius"/>
    </source>
</evidence>
<dbReference type="InterPro" id="IPR050363">
    <property type="entry name" value="MIP/Aquaporin"/>
</dbReference>
<feature type="transmembrane region" description="Helical" evidence="12">
    <location>
        <begin position="196"/>
        <end position="213"/>
    </location>
</feature>
<comment type="function">
    <text evidence="9">Aquaglyceroporin that may modulate the water content and osmolytes during anhydrobiosis.</text>
</comment>
<dbReference type="GO" id="GO:0016323">
    <property type="term" value="C:basolateral plasma membrane"/>
    <property type="evidence" value="ECO:0007669"/>
    <property type="project" value="TreeGrafter"/>
</dbReference>
<protein>
    <submittedName>
        <fullName evidence="13">AQP4</fullName>
    </submittedName>
</protein>
<dbReference type="PANTHER" id="PTHR43829">
    <property type="entry name" value="AQUAPORIN OR AQUAGLYCEROPORIN RELATED"/>
    <property type="match status" value="1"/>
</dbReference>
<feature type="transmembrane region" description="Helical" evidence="12">
    <location>
        <begin position="166"/>
        <end position="184"/>
    </location>
</feature>
<evidence type="ECO:0000256" key="4">
    <source>
        <dbReference type="ARBA" id="ARBA00022475"/>
    </source>
</evidence>
<keyword evidence="8 12" id="KW-0472">Membrane</keyword>
<evidence type="ECO:0000256" key="5">
    <source>
        <dbReference type="ARBA" id="ARBA00022692"/>
    </source>
</evidence>
<dbReference type="GO" id="GO:0015254">
    <property type="term" value="F:glycerol channel activity"/>
    <property type="evidence" value="ECO:0007669"/>
    <property type="project" value="TreeGrafter"/>
</dbReference>
<accession>A0A1D1UPG3</accession>
<evidence type="ECO:0000256" key="11">
    <source>
        <dbReference type="SAM" id="MobiDB-lite"/>
    </source>
</evidence>
<keyword evidence="6 12" id="KW-1133">Transmembrane helix</keyword>
<dbReference type="NCBIfam" id="TIGR00861">
    <property type="entry name" value="MIP"/>
    <property type="match status" value="1"/>
</dbReference>
<dbReference type="SMR" id="A0A1D1UPG3"/>
<keyword evidence="3 10" id="KW-0813">Transport</keyword>
<keyword evidence="4" id="KW-1003">Cell membrane</keyword>
<evidence type="ECO:0000256" key="8">
    <source>
        <dbReference type="ARBA" id="ARBA00023136"/>
    </source>
</evidence>
<proteinExistence type="inferred from homology"/>